<evidence type="ECO:0000313" key="3">
    <source>
        <dbReference type="Proteomes" id="UP000018922"/>
    </source>
</evidence>
<organism evidence="2 3">
    <name type="scientific">Magnetospirillum gryphiswaldense (strain DSM 6361 / JCM 21280 / NBRC 15271 / MSR-1)</name>
    <dbReference type="NCBI Taxonomy" id="431944"/>
    <lineage>
        <taxon>Bacteria</taxon>
        <taxon>Pseudomonadati</taxon>
        <taxon>Pseudomonadota</taxon>
        <taxon>Alphaproteobacteria</taxon>
        <taxon>Rhodospirillales</taxon>
        <taxon>Rhodospirillaceae</taxon>
        <taxon>Magnetospirillum</taxon>
    </lineage>
</organism>
<feature type="transmembrane region" description="Helical" evidence="1">
    <location>
        <begin position="223"/>
        <end position="242"/>
    </location>
</feature>
<feature type="transmembrane region" description="Helical" evidence="1">
    <location>
        <begin position="296"/>
        <end position="314"/>
    </location>
</feature>
<dbReference type="STRING" id="1430440.MGMSRv2__0999"/>
<protein>
    <recommendedName>
        <fullName evidence="4">Glycosyltransferase RgtA/B/C/D-like domain-containing protein</fullName>
    </recommendedName>
</protein>
<feature type="transmembrane region" description="Helical" evidence="1">
    <location>
        <begin position="385"/>
        <end position="407"/>
    </location>
</feature>
<keyword evidence="3" id="KW-1185">Reference proteome</keyword>
<evidence type="ECO:0000313" key="2">
    <source>
        <dbReference type="EMBL" id="CDK98214.1"/>
    </source>
</evidence>
<sequence>MLDLLQSAFAGISLLPVLGALAAIAQLWLVGRLLVGAQLPDLITFGAGWGAAVLAMTVLGTMGDGSLVLLPYLIWALAALALGLEIRARRLPTGWMSLVLVLPLALLISGRIASEWDEFSHWLHAFRYLDAFATLPGKGRPAIESCCAAYPYGWPLLGWLSSRLIGFSEAVPGLLNLFQLALCAELLARILAAGDKPGWGHHAWGALLVTALGTTFVPKLVFTAYADVPTSAMVLAGLWLGWRLAEQPGWRLALALGLCCATLVTQKPSNLVLVVLLLGSTFVLMFRAWRFPPAGTLLKLVVAALPGMAVWWLWRHFVAGNLAGEEMALRPLSQWHFDILGVVALGMAEVAGNKGGYFGAMLAACAVAVVGLFRPLGESGRLVRAVALVFVGYNAFLLLAYIAIFIKGEGERVASYWRYNTHLGLLTALLIAVFAVWALRRWPQPRLGRPATILAVMLIVAAPLVGIRHIRFDLEPAKVFLRATLQQVNGMNLDEIALIDARGSGLSHVMASYEWDGSPDLSVYTTGFDDFTPDRYLSRVGNARHLLVVSWNDAVAQAFPALPRGPQAVLAERESGKVLAIFPYPGGLEPRQFP</sequence>
<name>V6EYD9_MAGGM</name>
<dbReference type="Proteomes" id="UP000018922">
    <property type="component" value="Chromosome I"/>
</dbReference>
<keyword evidence="1" id="KW-0472">Membrane</keyword>
<feature type="transmembrane region" description="Helical" evidence="1">
    <location>
        <begin position="271"/>
        <end position="289"/>
    </location>
</feature>
<dbReference type="KEGG" id="mgy:MGMSRv2__0999"/>
<dbReference type="EMBL" id="HG794546">
    <property type="protein sequence ID" value="CDK98214.1"/>
    <property type="molecule type" value="Genomic_DNA"/>
</dbReference>
<dbReference type="AlphaFoldDB" id="V6EYD9"/>
<keyword evidence="1" id="KW-1133">Transmembrane helix</keyword>
<feature type="transmembrane region" description="Helical" evidence="1">
    <location>
        <begin position="249"/>
        <end position="265"/>
    </location>
</feature>
<accession>V6EYD9</accession>
<evidence type="ECO:0008006" key="4">
    <source>
        <dbReference type="Google" id="ProtNLM"/>
    </source>
</evidence>
<feature type="transmembrane region" description="Helical" evidence="1">
    <location>
        <begin position="93"/>
        <end position="113"/>
    </location>
</feature>
<feature type="transmembrane region" description="Helical" evidence="1">
    <location>
        <begin position="68"/>
        <end position="86"/>
    </location>
</feature>
<feature type="transmembrane region" description="Helical" evidence="1">
    <location>
        <begin position="6"/>
        <end position="30"/>
    </location>
</feature>
<feature type="transmembrane region" description="Helical" evidence="1">
    <location>
        <begin position="451"/>
        <end position="470"/>
    </location>
</feature>
<feature type="transmembrane region" description="Helical" evidence="1">
    <location>
        <begin position="355"/>
        <end position="373"/>
    </location>
</feature>
<dbReference type="HOGENOM" id="CLU_448929_0_0_5"/>
<feature type="transmembrane region" description="Helical" evidence="1">
    <location>
        <begin position="419"/>
        <end position="439"/>
    </location>
</feature>
<proteinExistence type="predicted"/>
<evidence type="ECO:0000256" key="1">
    <source>
        <dbReference type="SAM" id="Phobius"/>
    </source>
</evidence>
<gene>
    <name evidence="2" type="ordered locus">MGMSRv2__0999</name>
</gene>
<keyword evidence="1" id="KW-0812">Transmembrane</keyword>
<reference evidence="2 3" key="1">
    <citation type="journal article" date="2014" name="Genome Announc.">
        <title>Complete genome sequence of Magnetospirillum gryphiswaldense MSR-1.</title>
        <authorList>
            <person name="Wang X."/>
            <person name="Wang Q."/>
            <person name="Zhang W."/>
            <person name="Wang Y."/>
            <person name="Li L."/>
            <person name="Wen T."/>
            <person name="Zhang T."/>
            <person name="Zhang Y."/>
            <person name="Xu J."/>
            <person name="Hu J."/>
            <person name="Li S."/>
            <person name="Liu L."/>
            <person name="Liu J."/>
            <person name="Jiang W."/>
            <person name="Tian J."/>
            <person name="Li Y."/>
            <person name="Schuler D."/>
            <person name="Wang L."/>
            <person name="Li J."/>
        </authorList>
    </citation>
    <scope>NUCLEOTIDE SEQUENCE [LARGE SCALE GENOMIC DNA]</scope>
    <source>
        <strain evidence="3">DSM 6361 / JCM 21280 / NBRC 15271 / MSR-1</strain>
    </source>
</reference>